<reference evidence="1 2" key="1">
    <citation type="submission" date="2020-01" db="EMBL/GenBank/DDBJ databases">
        <title>Kibdelosporangium persica a novel Actinomycetes from a hot desert in Iran.</title>
        <authorList>
            <person name="Safaei N."/>
            <person name="Zaburannyi N."/>
            <person name="Mueller R."/>
            <person name="Wink J."/>
        </authorList>
    </citation>
    <scope>NUCLEOTIDE SEQUENCE [LARGE SCALE GENOMIC DNA]</scope>
    <source>
        <strain evidence="1 2">4NS15</strain>
    </source>
</reference>
<evidence type="ECO:0000313" key="2">
    <source>
        <dbReference type="Proteomes" id="UP000763557"/>
    </source>
</evidence>
<evidence type="ECO:0008006" key="3">
    <source>
        <dbReference type="Google" id="ProtNLM"/>
    </source>
</evidence>
<name>A0ABX2F5M9_9PSEU</name>
<dbReference type="RefSeq" id="WP_173133124.1">
    <property type="nucleotide sequence ID" value="NZ_CBCSGW010000016.1"/>
</dbReference>
<evidence type="ECO:0000313" key="1">
    <source>
        <dbReference type="EMBL" id="NRN66669.1"/>
    </source>
</evidence>
<proteinExistence type="predicted"/>
<comment type="caution">
    <text evidence="1">The sequence shown here is derived from an EMBL/GenBank/DDBJ whole genome shotgun (WGS) entry which is preliminary data.</text>
</comment>
<sequence length="192" mass="21003">MTKYLGSTKNLAGSAAGLLGVLLHVVGVVGAYWPVVVVGLYAAGALLAPPEKVRLVPTDTFTEISQVRSELASLMSTVERSRVPDEARAFVTRIHGMLTAMLDRPAALHTDPDLLHSVIRLARVDLPLSIEAYLNVPWWLASPAAELLTQLDLLEAESHRIAELFYRDDIAQQADHTRYLRRRASGDDPAIS</sequence>
<organism evidence="1 2">
    <name type="scientific">Kibdelosporangium persicum</name>
    <dbReference type="NCBI Taxonomy" id="2698649"/>
    <lineage>
        <taxon>Bacteria</taxon>
        <taxon>Bacillati</taxon>
        <taxon>Actinomycetota</taxon>
        <taxon>Actinomycetes</taxon>
        <taxon>Pseudonocardiales</taxon>
        <taxon>Pseudonocardiaceae</taxon>
        <taxon>Kibdelosporangium</taxon>
    </lineage>
</organism>
<dbReference type="EMBL" id="JAAATY010000011">
    <property type="protein sequence ID" value="NRN66669.1"/>
    <property type="molecule type" value="Genomic_DNA"/>
</dbReference>
<gene>
    <name evidence="1" type="ORF">GC106_38950</name>
</gene>
<dbReference type="Proteomes" id="UP000763557">
    <property type="component" value="Unassembled WGS sequence"/>
</dbReference>
<protein>
    <recommendedName>
        <fullName evidence="3">FUSC family protein</fullName>
    </recommendedName>
</protein>
<keyword evidence="2" id="KW-1185">Reference proteome</keyword>
<accession>A0ABX2F5M9</accession>